<reference evidence="2" key="1">
    <citation type="journal article" date="2014" name="Nat. Commun.">
        <title>The emerging biofuel crop Camelina sativa retains a highly undifferentiated hexaploid genome structure.</title>
        <authorList>
            <person name="Kagale S."/>
            <person name="Koh C."/>
            <person name="Nixon J."/>
            <person name="Bollina V."/>
            <person name="Clarke W.E."/>
            <person name="Tuteja R."/>
            <person name="Spillane C."/>
            <person name="Robinson S.J."/>
            <person name="Links M.G."/>
            <person name="Clarke C."/>
            <person name="Higgins E.E."/>
            <person name="Huebert T."/>
            <person name="Sharpe A.G."/>
            <person name="Parkin I.A."/>
        </authorList>
    </citation>
    <scope>NUCLEOTIDE SEQUENCE [LARGE SCALE GENOMIC DNA]</scope>
    <source>
        <strain evidence="2">cv. DH55</strain>
    </source>
</reference>
<evidence type="ECO:0000256" key="1">
    <source>
        <dbReference type="SAM" id="MobiDB-lite"/>
    </source>
</evidence>
<dbReference type="GeneID" id="104729854"/>
<accession>A0ABM0UW13</accession>
<protein>
    <submittedName>
        <fullName evidence="3">Uncharacterized protein LOC104729854</fullName>
    </submittedName>
</protein>
<dbReference type="Proteomes" id="UP000694864">
    <property type="component" value="Chromosome 12"/>
</dbReference>
<name>A0ABM0UW13_CAMSA</name>
<reference evidence="3" key="2">
    <citation type="submission" date="2025-08" db="UniProtKB">
        <authorList>
            <consortium name="RefSeq"/>
        </authorList>
    </citation>
    <scope>IDENTIFICATION</scope>
    <source>
        <tissue evidence="3">Leaf</tissue>
    </source>
</reference>
<feature type="compositionally biased region" description="Polar residues" evidence="1">
    <location>
        <begin position="84"/>
        <end position="101"/>
    </location>
</feature>
<evidence type="ECO:0000313" key="3">
    <source>
        <dbReference type="RefSeq" id="XP_010447180.1"/>
    </source>
</evidence>
<proteinExistence type="predicted"/>
<sequence>MMRNMFAKKYSGRWTHCRDFTTSLSSSSTSSIFERVWDKQSTDFVDRTARREKLNIMMEEHEKYFDAVLDRCYSPRLVDPKLYPSQNNHARAASKTNSQATMPAPQDELRQP</sequence>
<feature type="region of interest" description="Disordered" evidence="1">
    <location>
        <begin position="83"/>
        <end position="112"/>
    </location>
</feature>
<evidence type="ECO:0000313" key="2">
    <source>
        <dbReference type="Proteomes" id="UP000694864"/>
    </source>
</evidence>
<dbReference type="RefSeq" id="XP_010447180.1">
    <property type="nucleotide sequence ID" value="XM_010448878.2"/>
</dbReference>
<gene>
    <name evidence="3" type="primary">LOC104729854</name>
</gene>
<keyword evidence="2" id="KW-1185">Reference proteome</keyword>
<organism evidence="2 3">
    <name type="scientific">Camelina sativa</name>
    <name type="common">False flax</name>
    <name type="synonym">Myagrum sativum</name>
    <dbReference type="NCBI Taxonomy" id="90675"/>
    <lineage>
        <taxon>Eukaryota</taxon>
        <taxon>Viridiplantae</taxon>
        <taxon>Streptophyta</taxon>
        <taxon>Embryophyta</taxon>
        <taxon>Tracheophyta</taxon>
        <taxon>Spermatophyta</taxon>
        <taxon>Magnoliopsida</taxon>
        <taxon>eudicotyledons</taxon>
        <taxon>Gunneridae</taxon>
        <taxon>Pentapetalae</taxon>
        <taxon>rosids</taxon>
        <taxon>malvids</taxon>
        <taxon>Brassicales</taxon>
        <taxon>Brassicaceae</taxon>
        <taxon>Camelineae</taxon>
        <taxon>Camelina</taxon>
    </lineage>
</organism>